<gene>
    <name evidence="3" type="ORF">GCM10025870_23360</name>
</gene>
<dbReference type="Gene3D" id="1.10.630.10">
    <property type="entry name" value="Cytochrome P450"/>
    <property type="match status" value="1"/>
</dbReference>
<sequence length="441" mass="47801">MRAPSECDPNAGCGFLENAGGTADILTLHVARAPGAPGAARWSGVDRMSESAAPGRIVRDESGRVVVGDHAAVVAVAQDPTTFSSAVSRHLQVPNGLDGDAHAEARRLLDPFFDDAEVEALTPSLERIAAEIVAALGDRPFDAVTDLGARFAVRAQSAWLGWRPELEEELLGWVEDNRSATRSGDPERTSEVARRFDAIIRRILDRRRARPVDDVTTRLLGLHWEDGDPLEDAELVSVLRNWTAGDLSSIALCTGVLVHWLAANPRHRAHLVDADGPALDAAIDEILRADDPFVSNRRVAVRDTVIDGCPVAAGDTVVLDWRLANRDPAVFADPDAFDPVGNAAANLVYGTGPHVCPGRPLATRELRVVVRAVLAGAPSSSSRAPRPSANCRRWPATGRCRSGFSRRRASRRSRRRRRASGRRARWRTPPRRSRAPAGWSP</sequence>
<dbReference type="PANTHER" id="PTHR46696:SF6">
    <property type="entry name" value="P450, PUTATIVE (EUROFUNG)-RELATED"/>
    <property type="match status" value="1"/>
</dbReference>
<dbReference type="InterPro" id="IPR036396">
    <property type="entry name" value="Cyt_P450_sf"/>
</dbReference>
<dbReference type="EMBL" id="AP027734">
    <property type="protein sequence ID" value="BDZ55263.1"/>
    <property type="molecule type" value="Genomic_DNA"/>
</dbReference>
<dbReference type="PRINTS" id="PR00359">
    <property type="entry name" value="BP450"/>
</dbReference>
<dbReference type="InterPro" id="IPR002397">
    <property type="entry name" value="Cyt_P450_B"/>
</dbReference>
<feature type="compositionally biased region" description="Basic residues" evidence="2">
    <location>
        <begin position="404"/>
        <end position="434"/>
    </location>
</feature>
<dbReference type="InterPro" id="IPR001128">
    <property type="entry name" value="Cyt_P450"/>
</dbReference>
<keyword evidence="4" id="KW-1185">Reference proteome</keyword>
<proteinExistence type="inferred from homology"/>
<evidence type="ECO:0000256" key="2">
    <source>
        <dbReference type="SAM" id="MobiDB-lite"/>
    </source>
</evidence>
<organism evidence="3 4">
    <name type="scientific">Agromyces marinus</name>
    <dbReference type="NCBI Taxonomy" id="1389020"/>
    <lineage>
        <taxon>Bacteria</taxon>
        <taxon>Bacillati</taxon>
        <taxon>Actinomycetota</taxon>
        <taxon>Actinomycetes</taxon>
        <taxon>Micrococcales</taxon>
        <taxon>Microbacteriaceae</taxon>
        <taxon>Agromyces</taxon>
    </lineage>
</organism>
<feature type="region of interest" description="Disordered" evidence="2">
    <location>
        <begin position="377"/>
        <end position="441"/>
    </location>
</feature>
<feature type="compositionally biased region" description="Low complexity" evidence="2">
    <location>
        <begin position="377"/>
        <end position="389"/>
    </location>
</feature>
<evidence type="ECO:0000313" key="3">
    <source>
        <dbReference type="EMBL" id="BDZ55263.1"/>
    </source>
</evidence>
<accession>A0ABM8H386</accession>
<evidence type="ECO:0000313" key="4">
    <source>
        <dbReference type="Proteomes" id="UP001321477"/>
    </source>
</evidence>
<reference evidence="4" key="1">
    <citation type="journal article" date="2019" name="Int. J. Syst. Evol. Microbiol.">
        <title>The Global Catalogue of Microorganisms (GCM) 10K type strain sequencing project: providing services to taxonomists for standard genome sequencing and annotation.</title>
        <authorList>
            <consortium name="The Broad Institute Genomics Platform"/>
            <consortium name="The Broad Institute Genome Sequencing Center for Infectious Disease"/>
            <person name="Wu L."/>
            <person name="Ma J."/>
        </authorList>
    </citation>
    <scope>NUCLEOTIDE SEQUENCE [LARGE SCALE GENOMIC DNA]</scope>
    <source>
        <strain evidence="4">NBRC 109019</strain>
    </source>
</reference>
<comment type="similarity">
    <text evidence="1">Belongs to the cytochrome P450 family.</text>
</comment>
<dbReference type="SUPFAM" id="SSF48264">
    <property type="entry name" value="Cytochrome P450"/>
    <property type="match status" value="1"/>
</dbReference>
<name>A0ABM8H386_9MICO</name>
<dbReference type="Pfam" id="PF00067">
    <property type="entry name" value="p450"/>
    <property type="match status" value="1"/>
</dbReference>
<evidence type="ECO:0000256" key="1">
    <source>
        <dbReference type="ARBA" id="ARBA00010617"/>
    </source>
</evidence>
<dbReference type="PANTHER" id="PTHR46696">
    <property type="entry name" value="P450, PUTATIVE (EUROFUNG)-RELATED"/>
    <property type="match status" value="1"/>
</dbReference>
<dbReference type="Proteomes" id="UP001321477">
    <property type="component" value="Chromosome"/>
</dbReference>
<protein>
    <submittedName>
        <fullName evidence="3">Cytochrome P450</fullName>
    </submittedName>
</protein>